<evidence type="ECO:0000256" key="1">
    <source>
        <dbReference type="ARBA" id="ARBA00010618"/>
    </source>
</evidence>
<feature type="compositionally biased region" description="Polar residues" evidence="4">
    <location>
        <begin position="237"/>
        <end position="254"/>
    </location>
</feature>
<feature type="region of interest" description="Disordered" evidence="4">
    <location>
        <begin position="214"/>
        <end position="261"/>
    </location>
</feature>
<dbReference type="InterPro" id="IPR012337">
    <property type="entry name" value="RNaseH-like_sf"/>
</dbReference>
<evidence type="ECO:0000313" key="8">
    <source>
        <dbReference type="Proteomes" id="UP000737018"/>
    </source>
</evidence>
<dbReference type="SUPFAM" id="SSF50104">
    <property type="entry name" value="Translation proteins SH3-like domain"/>
    <property type="match status" value="1"/>
</dbReference>
<dbReference type="SMART" id="SM00950">
    <property type="entry name" value="Piwi"/>
    <property type="match status" value="1"/>
</dbReference>
<evidence type="ECO:0000256" key="2">
    <source>
        <dbReference type="ARBA" id="ARBA00022980"/>
    </source>
</evidence>
<reference evidence="7" key="1">
    <citation type="submission" date="2020-03" db="EMBL/GenBank/DDBJ databases">
        <title>Castanea mollissima Vanexum genome sequencing.</title>
        <authorList>
            <person name="Staton M."/>
        </authorList>
    </citation>
    <scope>NUCLEOTIDE SEQUENCE</scope>
    <source>
        <tissue evidence="7">Leaf</tissue>
    </source>
</reference>
<organism evidence="7 8">
    <name type="scientific">Castanea mollissima</name>
    <name type="common">Chinese chestnut</name>
    <dbReference type="NCBI Taxonomy" id="60419"/>
    <lineage>
        <taxon>Eukaryota</taxon>
        <taxon>Viridiplantae</taxon>
        <taxon>Streptophyta</taxon>
        <taxon>Embryophyta</taxon>
        <taxon>Tracheophyta</taxon>
        <taxon>Spermatophyta</taxon>
        <taxon>Magnoliopsida</taxon>
        <taxon>eudicotyledons</taxon>
        <taxon>Gunneridae</taxon>
        <taxon>Pentapetalae</taxon>
        <taxon>rosids</taxon>
        <taxon>fabids</taxon>
        <taxon>Fagales</taxon>
        <taxon>Fagaceae</taxon>
        <taxon>Castanea</taxon>
    </lineage>
</organism>
<gene>
    <name evidence="7" type="ORF">CMV_003644</name>
</gene>
<feature type="compositionally biased region" description="Basic and acidic residues" evidence="4">
    <location>
        <begin position="217"/>
        <end position="229"/>
    </location>
</feature>
<dbReference type="GO" id="GO:0003723">
    <property type="term" value="F:RNA binding"/>
    <property type="evidence" value="ECO:0007669"/>
    <property type="project" value="InterPro"/>
</dbReference>
<dbReference type="PROSITE" id="PS50822">
    <property type="entry name" value="PIWI"/>
    <property type="match status" value="1"/>
</dbReference>
<dbReference type="InterPro" id="IPR008991">
    <property type="entry name" value="Translation_prot_SH3-like_sf"/>
</dbReference>
<dbReference type="OrthoDB" id="10252740at2759"/>
<dbReference type="Pfam" id="PF16906">
    <property type="entry name" value="Ribosomal_L26"/>
    <property type="match status" value="1"/>
</dbReference>
<keyword evidence="5" id="KW-1133">Transmembrane helix</keyword>
<dbReference type="Pfam" id="PF02171">
    <property type="entry name" value="Piwi"/>
    <property type="match status" value="1"/>
</dbReference>
<keyword evidence="2" id="KW-0689">Ribosomal protein</keyword>
<dbReference type="EMBL" id="JRKL02000295">
    <property type="protein sequence ID" value="KAF3972897.1"/>
    <property type="molecule type" value="Genomic_DNA"/>
</dbReference>
<evidence type="ECO:0000313" key="7">
    <source>
        <dbReference type="EMBL" id="KAF3972897.1"/>
    </source>
</evidence>
<proteinExistence type="inferred from homology"/>
<dbReference type="Gene3D" id="2.30.30.30">
    <property type="match status" value="1"/>
</dbReference>
<sequence>MEILLMWTNQLSQRHLCYVFHFEKTRRDGVSEGQFSQVLLYEMDAIRKACLSLEANYLPSITFVVVRKRHHTRLFPTDNQTDRSGNIQPGTVVDTKICHPTEFDFCLNSHTVIQGSSQPTYYRMLNEENNFTANLLQVLTNNLCYMYARCTQLVSIGLISFLFCFLFLPPTCYARLVALQARYYIEGDTSNGGSTGGENRAEFRRFPLIKDNVNNIKAKEPNSKPRPQPDPKPISPATKSKNPSNQQSTTTESNLPKFPSKSHEDKVVQVYRRKWVIHIERITQEKVNGSTVNVGVNHSKVVITKLRLDKDRKSLLDRKAKGRAAADLTGLGFVGFFVIGTQFF</sequence>
<dbReference type="InterPro" id="IPR014722">
    <property type="entry name" value="Rib_uL2_dom2"/>
</dbReference>
<keyword evidence="5" id="KW-0472">Membrane</keyword>
<dbReference type="InterPro" id="IPR003165">
    <property type="entry name" value="Piwi"/>
</dbReference>
<dbReference type="NCBIfam" id="TIGR01080">
    <property type="entry name" value="rplX_A_E"/>
    <property type="match status" value="1"/>
</dbReference>
<name>A0A8J4VWA9_9ROSI</name>
<dbReference type="GO" id="GO:0003735">
    <property type="term" value="F:structural constituent of ribosome"/>
    <property type="evidence" value="ECO:0007669"/>
    <property type="project" value="InterPro"/>
</dbReference>
<evidence type="ECO:0000256" key="3">
    <source>
        <dbReference type="ARBA" id="ARBA00023274"/>
    </source>
</evidence>
<dbReference type="InterPro" id="IPR041988">
    <property type="entry name" value="Ribosomal_uL24_KOW"/>
</dbReference>
<evidence type="ECO:0000256" key="5">
    <source>
        <dbReference type="SAM" id="Phobius"/>
    </source>
</evidence>
<dbReference type="InterPro" id="IPR005756">
    <property type="entry name" value="Ribosomal_uL24_euk/arc"/>
</dbReference>
<dbReference type="InterPro" id="IPR036397">
    <property type="entry name" value="RNaseH_sf"/>
</dbReference>
<dbReference type="SUPFAM" id="SSF53098">
    <property type="entry name" value="Ribonuclease H-like"/>
    <property type="match status" value="1"/>
</dbReference>
<dbReference type="Gene3D" id="3.30.420.10">
    <property type="entry name" value="Ribonuclease H-like superfamily/Ribonuclease H"/>
    <property type="match status" value="1"/>
</dbReference>
<dbReference type="GO" id="GO:0015934">
    <property type="term" value="C:large ribosomal subunit"/>
    <property type="evidence" value="ECO:0007669"/>
    <property type="project" value="InterPro"/>
</dbReference>
<dbReference type="AlphaFoldDB" id="A0A8J4VWA9"/>
<keyword evidence="8" id="KW-1185">Reference proteome</keyword>
<dbReference type="CDD" id="cd06089">
    <property type="entry name" value="KOW_RPL26"/>
    <property type="match status" value="1"/>
</dbReference>
<feature type="domain" description="Piwi" evidence="6">
    <location>
        <begin position="27"/>
        <end position="186"/>
    </location>
</feature>
<evidence type="ECO:0000259" key="6">
    <source>
        <dbReference type="PROSITE" id="PS50822"/>
    </source>
</evidence>
<feature type="transmembrane region" description="Helical" evidence="5">
    <location>
        <begin position="153"/>
        <end position="174"/>
    </location>
</feature>
<accession>A0A8J4VWA9</accession>
<comment type="similarity">
    <text evidence="1">Belongs to the universal ribosomal protein uL24 family.</text>
</comment>
<comment type="caution">
    <text evidence="7">The sequence shown here is derived from an EMBL/GenBank/DDBJ whole genome shotgun (WGS) entry which is preliminary data.</text>
</comment>
<dbReference type="PANTHER" id="PTHR22891">
    <property type="entry name" value="EUKARYOTIC TRANSLATION INITIATION FACTOR 2C"/>
    <property type="match status" value="1"/>
</dbReference>
<keyword evidence="5" id="KW-0812">Transmembrane</keyword>
<evidence type="ECO:0000256" key="4">
    <source>
        <dbReference type="SAM" id="MobiDB-lite"/>
    </source>
</evidence>
<dbReference type="Proteomes" id="UP000737018">
    <property type="component" value="Unassembled WGS sequence"/>
</dbReference>
<protein>
    <recommendedName>
        <fullName evidence="6">Piwi domain-containing protein</fullName>
    </recommendedName>
</protein>
<keyword evidence="3" id="KW-0687">Ribonucleoprotein</keyword>
<dbReference type="GO" id="GO:0006412">
    <property type="term" value="P:translation"/>
    <property type="evidence" value="ECO:0007669"/>
    <property type="project" value="InterPro"/>
</dbReference>